<evidence type="ECO:0000313" key="1">
    <source>
        <dbReference type="EMBL" id="SPE29027.1"/>
    </source>
</evidence>
<accession>A0A2N9M0P4</accession>
<dbReference type="EMBL" id="OKRB01000130">
    <property type="protein sequence ID" value="SPE29027.1"/>
    <property type="molecule type" value="Genomic_DNA"/>
</dbReference>
<gene>
    <name evidence="1" type="ORF">SBA5_70117</name>
</gene>
<sequence>MGIRLNFNLILVFALRKKMGGEALASPPPCPWVVLKVLQSC</sequence>
<name>A0A2N9M0P4_9BACT</name>
<organism evidence="1 2">
    <name type="scientific">Candidatus Sulfuritelmatomonas gaucii</name>
    <dbReference type="NCBI Taxonomy" id="2043161"/>
    <lineage>
        <taxon>Bacteria</taxon>
        <taxon>Pseudomonadati</taxon>
        <taxon>Acidobacteriota</taxon>
        <taxon>Terriglobia</taxon>
        <taxon>Terriglobales</taxon>
        <taxon>Acidobacteriaceae</taxon>
        <taxon>Candidatus Sulfuritelmatomonas</taxon>
    </lineage>
</organism>
<reference evidence="2" key="1">
    <citation type="submission" date="2018-02" db="EMBL/GenBank/DDBJ databases">
        <authorList>
            <person name="Hausmann B."/>
        </authorList>
    </citation>
    <scope>NUCLEOTIDE SEQUENCE [LARGE SCALE GENOMIC DNA]</scope>
    <source>
        <strain evidence="2">Peat soil MAG SbA5</strain>
    </source>
</reference>
<proteinExistence type="predicted"/>
<dbReference type="Proteomes" id="UP000239735">
    <property type="component" value="Unassembled WGS sequence"/>
</dbReference>
<protein>
    <submittedName>
        <fullName evidence="1">Uncharacterized protein</fullName>
    </submittedName>
</protein>
<dbReference type="AlphaFoldDB" id="A0A2N9M0P4"/>
<evidence type="ECO:0000313" key="2">
    <source>
        <dbReference type="Proteomes" id="UP000239735"/>
    </source>
</evidence>